<evidence type="ECO:0000259" key="3">
    <source>
        <dbReference type="Pfam" id="PF22725"/>
    </source>
</evidence>
<dbReference type="Gene3D" id="3.30.360.10">
    <property type="entry name" value="Dihydrodipicolinate Reductase, domain 2"/>
    <property type="match status" value="1"/>
</dbReference>
<dbReference type="SUPFAM" id="SSF51735">
    <property type="entry name" value="NAD(P)-binding Rossmann-fold domains"/>
    <property type="match status" value="1"/>
</dbReference>
<dbReference type="AlphaFoldDB" id="A0A9D9IET4"/>
<dbReference type="InterPro" id="IPR000683">
    <property type="entry name" value="Gfo/Idh/MocA-like_OxRdtase_N"/>
</dbReference>
<dbReference type="InterPro" id="IPR055170">
    <property type="entry name" value="GFO_IDH_MocA-like_dom"/>
</dbReference>
<feature type="region of interest" description="Disordered" evidence="1">
    <location>
        <begin position="338"/>
        <end position="367"/>
    </location>
</feature>
<protein>
    <submittedName>
        <fullName evidence="4">Gfo/Idh/MocA family oxidoreductase</fullName>
    </submittedName>
</protein>
<dbReference type="Gene3D" id="3.40.50.720">
    <property type="entry name" value="NAD(P)-binding Rossmann-like Domain"/>
    <property type="match status" value="1"/>
</dbReference>
<gene>
    <name evidence="4" type="ORF">IAB82_04985</name>
</gene>
<proteinExistence type="predicted"/>
<feature type="domain" description="Gfo/Idh/MocA-like oxidoreductase N-terminal" evidence="2">
    <location>
        <begin position="4"/>
        <end position="121"/>
    </location>
</feature>
<organism evidence="4 5">
    <name type="scientific">Candidatus Cryptobacteroides faecavium</name>
    <dbReference type="NCBI Taxonomy" id="2840762"/>
    <lineage>
        <taxon>Bacteria</taxon>
        <taxon>Pseudomonadati</taxon>
        <taxon>Bacteroidota</taxon>
        <taxon>Bacteroidia</taxon>
        <taxon>Bacteroidales</taxon>
        <taxon>Candidatus Cryptobacteroides</taxon>
    </lineage>
</organism>
<evidence type="ECO:0000259" key="2">
    <source>
        <dbReference type="Pfam" id="PF01408"/>
    </source>
</evidence>
<reference evidence="4" key="1">
    <citation type="submission" date="2020-10" db="EMBL/GenBank/DDBJ databases">
        <authorList>
            <person name="Gilroy R."/>
        </authorList>
    </citation>
    <scope>NUCLEOTIDE SEQUENCE</scope>
    <source>
        <strain evidence="4">B2-22910</strain>
    </source>
</reference>
<evidence type="ECO:0000256" key="1">
    <source>
        <dbReference type="SAM" id="MobiDB-lite"/>
    </source>
</evidence>
<dbReference type="PANTHER" id="PTHR43054:SF1">
    <property type="entry name" value="SCYLLO-INOSITOL 2-DEHYDROGENASE (NADP(+)) IOLU"/>
    <property type="match status" value="1"/>
</dbReference>
<feature type="compositionally biased region" description="Polar residues" evidence="1">
    <location>
        <begin position="350"/>
        <end position="367"/>
    </location>
</feature>
<dbReference type="Proteomes" id="UP000823603">
    <property type="component" value="Unassembled WGS sequence"/>
</dbReference>
<name>A0A9D9IET4_9BACT</name>
<dbReference type="EMBL" id="JADIMB010000069">
    <property type="protein sequence ID" value="MBO8471132.1"/>
    <property type="molecule type" value="Genomic_DNA"/>
</dbReference>
<accession>A0A9D9IET4</accession>
<evidence type="ECO:0000313" key="4">
    <source>
        <dbReference type="EMBL" id="MBO8471132.1"/>
    </source>
</evidence>
<sequence length="367" mass="40271">MEKIRFGVVGTNFITDWVIAGARQDRRFSLDAVCSRRRDTGEAFASRHGIPKVFTSLEEMASSPDIDAVYIATPNSCHAEQSILCMSLGKHVLCEKPLASNAEEARRMIRASERYGVALMEAMKPVLTPNFSVLRRAVEHVGTVRSYFSSFCQYSSRYDRYKAGELPNAFNPVYSNGALMDIGVYTIYPMVVLFGMPLEVKASGLLLPSGVDGQGSAVFRYEGMEASVMYSKISDSFLPTEIQGEEGTVIADRIGSIGKVTFIRHAASASGGKGRRQEPEDITAASGMDEYYYEVAEFMDLIQSGRRESAVNSHHNSLCTMLIMDEIRRQTGVVFPADGVSPVEGRDGTRPQSQTGSQAPDCSIRSI</sequence>
<dbReference type="InterPro" id="IPR036291">
    <property type="entry name" value="NAD(P)-bd_dom_sf"/>
</dbReference>
<dbReference type="PANTHER" id="PTHR43054">
    <property type="match status" value="1"/>
</dbReference>
<reference evidence="4" key="2">
    <citation type="journal article" date="2021" name="PeerJ">
        <title>Extensive microbial diversity within the chicken gut microbiome revealed by metagenomics and culture.</title>
        <authorList>
            <person name="Gilroy R."/>
            <person name="Ravi A."/>
            <person name="Getino M."/>
            <person name="Pursley I."/>
            <person name="Horton D.L."/>
            <person name="Alikhan N.F."/>
            <person name="Baker D."/>
            <person name="Gharbi K."/>
            <person name="Hall N."/>
            <person name="Watson M."/>
            <person name="Adriaenssens E.M."/>
            <person name="Foster-Nyarko E."/>
            <person name="Jarju S."/>
            <person name="Secka A."/>
            <person name="Antonio M."/>
            <person name="Oren A."/>
            <person name="Chaudhuri R.R."/>
            <person name="La Ragione R."/>
            <person name="Hildebrand F."/>
            <person name="Pallen M.J."/>
        </authorList>
    </citation>
    <scope>NUCLEOTIDE SEQUENCE</scope>
    <source>
        <strain evidence="4">B2-22910</strain>
    </source>
</reference>
<comment type="caution">
    <text evidence="4">The sequence shown here is derived from an EMBL/GenBank/DDBJ whole genome shotgun (WGS) entry which is preliminary data.</text>
</comment>
<dbReference type="Pfam" id="PF22725">
    <property type="entry name" value="GFO_IDH_MocA_C3"/>
    <property type="match status" value="1"/>
</dbReference>
<feature type="domain" description="GFO/IDH/MocA-like oxidoreductase" evidence="3">
    <location>
        <begin position="141"/>
        <end position="249"/>
    </location>
</feature>
<dbReference type="SUPFAM" id="SSF55347">
    <property type="entry name" value="Glyceraldehyde-3-phosphate dehydrogenase-like, C-terminal domain"/>
    <property type="match status" value="1"/>
</dbReference>
<dbReference type="GO" id="GO:0000166">
    <property type="term" value="F:nucleotide binding"/>
    <property type="evidence" value="ECO:0007669"/>
    <property type="project" value="InterPro"/>
</dbReference>
<evidence type="ECO:0000313" key="5">
    <source>
        <dbReference type="Proteomes" id="UP000823603"/>
    </source>
</evidence>
<dbReference type="Pfam" id="PF01408">
    <property type="entry name" value="GFO_IDH_MocA"/>
    <property type="match status" value="1"/>
</dbReference>